<evidence type="ECO:0000256" key="3">
    <source>
        <dbReference type="ARBA" id="ARBA00022692"/>
    </source>
</evidence>
<dbReference type="Pfam" id="PF03741">
    <property type="entry name" value="TerC"/>
    <property type="match status" value="1"/>
</dbReference>
<sequence>MEFLQVFTTPEAWIALATLAMLEIVLGVDNIIFISVLVDRLPAHQQQKGRIIGLGLAMGTRILLLLSLSWMMSLVEPVFTIGTMGFSGRDLILFFGGLFLLYKAIVEIKELMAGGHEEDESNKPVSVKKATFGMVLMQIAIIDIVFSLDSVITAVGMVKEVEIMIVAIMIAVGIMMFSAKAIGEFVNKYPSIKMLALCFLVIVGAVLVAESVEFHIPKGYIYGAMAFSLVVELFNIRMRRNHNLAVCDVPEHQVGHQQQNVPA</sequence>
<proteinExistence type="inferred from homology"/>
<feature type="transmembrane region" description="Helical" evidence="6">
    <location>
        <begin position="78"/>
        <end position="102"/>
    </location>
</feature>
<dbReference type="GO" id="GO:0016020">
    <property type="term" value="C:membrane"/>
    <property type="evidence" value="ECO:0007669"/>
    <property type="project" value="UniProtKB-SubCell"/>
</dbReference>
<evidence type="ECO:0000313" key="8">
    <source>
        <dbReference type="Proteomes" id="UP000627205"/>
    </source>
</evidence>
<dbReference type="InterPro" id="IPR005496">
    <property type="entry name" value="Integral_membrane_TerC"/>
</dbReference>
<feature type="transmembrane region" description="Helical" evidence="6">
    <location>
        <begin position="132"/>
        <end position="157"/>
    </location>
</feature>
<feature type="transmembrane region" description="Helical" evidence="6">
    <location>
        <begin position="12"/>
        <end position="38"/>
    </location>
</feature>
<feature type="transmembrane region" description="Helical" evidence="6">
    <location>
        <begin position="220"/>
        <end position="236"/>
    </location>
</feature>
<evidence type="ECO:0000313" key="7">
    <source>
        <dbReference type="EMBL" id="GGI53567.1"/>
    </source>
</evidence>
<keyword evidence="3 6" id="KW-0812">Transmembrane</keyword>
<evidence type="ECO:0000256" key="4">
    <source>
        <dbReference type="ARBA" id="ARBA00022989"/>
    </source>
</evidence>
<keyword evidence="4 6" id="KW-1133">Transmembrane helix</keyword>
<comment type="caution">
    <text evidence="7">The sequence shown here is derived from an EMBL/GenBank/DDBJ whole genome shotgun (WGS) entry which is preliminary data.</text>
</comment>
<dbReference type="Proteomes" id="UP000627205">
    <property type="component" value="Unassembled WGS sequence"/>
</dbReference>
<comment type="similarity">
    <text evidence="2">Belongs to the TerC family.</text>
</comment>
<evidence type="ECO:0000256" key="1">
    <source>
        <dbReference type="ARBA" id="ARBA00004141"/>
    </source>
</evidence>
<feature type="transmembrane region" description="Helical" evidence="6">
    <location>
        <begin position="163"/>
        <end position="182"/>
    </location>
</feature>
<organism evidence="7 8">
    <name type="scientific">Oxalicibacterium solurbis</name>
    <dbReference type="NCBI Taxonomy" id="69280"/>
    <lineage>
        <taxon>Bacteria</taxon>
        <taxon>Pseudomonadati</taxon>
        <taxon>Pseudomonadota</taxon>
        <taxon>Betaproteobacteria</taxon>
        <taxon>Burkholderiales</taxon>
        <taxon>Oxalobacteraceae</taxon>
        <taxon>Oxalicibacterium</taxon>
    </lineage>
</organism>
<dbReference type="PANTHER" id="PTHR30238:SF4">
    <property type="entry name" value="SLL1022 PROTEIN"/>
    <property type="match status" value="1"/>
</dbReference>
<keyword evidence="8" id="KW-1185">Reference proteome</keyword>
<name>A0A8J3F3J3_9BURK</name>
<evidence type="ECO:0000256" key="2">
    <source>
        <dbReference type="ARBA" id="ARBA00007511"/>
    </source>
</evidence>
<reference evidence="7" key="2">
    <citation type="submission" date="2020-09" db="EMBL/GenBank/DDBJ databases">
        <authorList>
            <person name="Sun Q."/>
            <person name="Sedlacek I."/>
        </authorList>
    </citation>
    <scope>NUCLEOTIDE SEQUENCE</scope>
    <source>
        <strain evidence="7">CCM 7664</strain>
    </source>
</reference>
<accession>A0A8J3F3J3</accession>
<dbReference type="AlphaFoldDB" id="A0A8J3F3J3"/>
<dbReference type="PANTHER" id="PTHR30238">
    <property type="entry name" value="MEMBRANE BOUND PREDICTED REDOX MODULATOR"/>
    <property type="match status" value="1"/>
</dbReference>
<reference evidence="7" key="1">
    <citation type="journal article" date="2014" name="Int. J. Syst. Evol. Microbiol.">
        <title>Complete genome sequence of Corynebacterium casei LMG S-19264T (=DSM 44701T), isolated from a smear-ripened cheese.</title>
        <authorList>
            <consortium name="US DOE Joint Genome Institute (JGI-PGF)"/>
            <person name="Walter F."/>
            <person name="Albersmeier A."/>
            <person name="Kalinowski J."/>
            <person name="Ruckert C."/>
        </authorList>
    </citation>
    <scope>NUCLEOTIDE SEQUENCE</scope>
    <source>
        <strain evidence="7">CCM 7664</strain>
    </source>
</reference>
<protein>
    <submittedName>
        <fullName evidence="7">Membrane protein</fullName>
    </submittedName>
</protein>
<feature type="transmembrane region" description="Helical" evidence="6">
    <location>
        <begin position="50"/>
        <end position="72"/>
    </location>
</feature>
<evidence type="ECO:0000256" key="6">
    <source>
        <dbReference type="SAM" id="Phobius"/>
    </source>
</evidence>
<keyword evidence="5 6" id="KW-0472">Membrane</keyword>
<dbReference type="RefSeq" id="WP_188419613.1">
    <property type="nucleotide sequence ID" value="NZ_BMDP01000001.1"/>
</dbReference>
<comment type="subcellular location">
    <subcellularLocation>
        <location evidence="1">Membrane</location>
        <topology evidence="1">Multi-pass membrane protein</topology>
    </subcellularLocation>
</comment>
<evidence type="ECO:0000256" key="5">
    <source>
        <dbReference type="ARBA" id="ARBA00023136"/>
    </source>
</evidence>
<dbReference type="EMBL" id="BMDP01000001">
    <property type="protein sequence ID" value="GGI53567.1"/>
    <property type="molecule type" value="Genomic_DNA"/>
</dbReference>
<gene>
    <name evidence="7" type="ORF">GCM10011430_07410</name>
</gene>
<feature type="transmembrane region" description="Helical" evidence="6">
    <location>
        <begin position="194"/>
        <end position="214"/>
    </location>
</feature>